<dbReference type="InterPro" id="IPR013217">
    <property type="entry name" value="Methyltransf_12"/>
</dbReference>
<dbReference type="InterPro" id="IPR014031">
    <property type="entry name" value="Ketoacyl_synth_C"/>
</dbReference>
<dbReference type="CDD" id="cd02440">
    <property type="entry name" value="AdoMet_MTases"/>
    <property type="match status" value="1"/>
</dbReference>
<dbReference type="SUPFAM" id="SSF51735">
    <property type="entry name" value="NAD(P)-binding Rossmann-fold domains"/>
    <property type="match status" value="2"/>
</dbReference>
<dbReference type="GO" id="GO:0016491">
    <property type="term" value="F:oxidoreductase activity"/>
    <property type="evidence" value="ECO:0007669"/>
    <property type="project" value="UniProtKB-KW"/>
</dbReference>
<keyword evidence="1" id="KW-0596">Phosphopantetheine</keyword>
<dbReference type="GO" id="GO:0031177">
    <property type="term" value="F:phosphopantetheine binding"/>
    <property type="evidence" value="ECO:0007669"/>
    <property type="project" value="InterPro"/>
</dbReference>
<dbReference type="Proteomes" id="UP001187682">
    <property type="component" value="Unassembled WGS sequence"/>
</dbReference>
<dbReference type="InterPro" id="IPR032821">
    <property type="entry name" value="PKS_assoc"/>
</dbReference>
<dbReference type="InterPro" id="IPR011032">
    <property type="entry name" value="GroES-like_sf"/>
</dbReference>
<evidence type="ECO:0000256" key="8">
    <source>
        <dbReference type="PROSITE-ProRule" id="PRU01363"/>
    </source>
</evidence>
<dbReference type="InterPro" id="IPR014043">
    <property type="entry name" value="Acyl_transferase_dom"/>
</dbReference>
<dbReference type="Gene3D" id="3.30.70.3290">
    <property type="match status" value="1"/>
</dbReference>
<dbReference type="InterPro" id="IPR020807">
    <property type="entry name" value="PKS_DH"/>
</dbReference>
<dbReference type="PROSITE" id="PS52004">
    <property type="entry name" value="KS3_2"/>
    <property type="match status" value="1"/>
</dbReference>
<evidence type="ECO:0000256" key="4">
    <source>
        <dbReference type="ARBA" id="ARBA00022857"/>
    </source>
</evidence>
<feature type="domain" description="Carrier" evidence="10">
    <location>
        <begin position="2389"/>
        <end position="2465"/>
    </location>
</feature>
<feature type="domain" description="Ketosynthase family 3 (KS3)" evidence="11">
    <location>
        <begin position="28"/>
        <end position="447"/>
    </location>
</feature>
<dbReference type="Gene3D" id="1.10.1200.10">
    <property type="entry name" value="ACP-like"/>
    <property type="match status" value="1"/>
</dbReference>
<dbReference type="InterPro" id="IPR049551">
    <property type="entry name" value="PKS_DH_C"/>
</dbReference>
<dbReference type="InterPro" id="IPR029063">
    <property type="entry name" value="SAM-dependent_MTases_sf"/>
</dbReference>
<dbReference type="CDD" id="cd05195">
    <property type="entry name" value="enoyl_red"/>
    <property type="match status" value="1"/>
</dbReference>
<keyword evidence="2" id="KW-0597">Phosphoprotein</keyword>
<dbReference type="PANTHER" id="PTHR43775:SF46">
    <property type="entry name" value="FUMIGERMIN SYNTHASE"/>
    <property type="match status" value="1"/>
</dbReference>
<dbReference type="SMART" id="SM00822">
    <property type="entry name" value="PKS_KR"/>
    <property type="match status" value="1"/>
</dbReference>
<dbReference type="InterPro" id="IPR050091">
    <property type="entry name" value="PKS_NRPS_Biosynth_Enz"/>
</dbReference>
<evidence type="ECO:0000256" key="3">
    <source>
        <dbReference type="ARBA" id="ARBA00022679"/>
    </source>
</evidence>
<dbReference type="PROSITE" id="PS00606">
    <property type="entry name" value="KS3_1"/>
    <property type="match status" value="1"/>
</dbReference>
<evidence type="ECO:0000256" key="5">
    <source>
        <dbReference type="ARBA" id="ARBA00023002"/>
    </source>
</evidence>
<feature type="region of interest" description="C-terminal hotdog fold" evidence="8">
    <location>
        <begin position="1051"/>
        <end position="1192"/>
    </location>
</feature>
<keyword evidence="6" id="KW-0511">Multifunctional enzyme</keyword>
<dbReference type="GO" id="GO:1901336">
    <property type="term" value="P:lactone biosynthetic process"/>
    <property type="evidence" value="ECO:0007669"/>
    <property type="project" value="UniProtKB-ARBA"/>
</dbReference>
<dbReference type="SUPFAM" id="SSF53335">
    <property type="entry name" value="S-adenosyl-L-methionine-dependent methyltransferases"/>
    <property type="match status" value="1"/>
</dbReference>
<dbReference type="InterPro" id="IPR013149">
    <property type="entry name" value="ADH-like_C"/>
</dbReference>
<proteinExistence type="predicted"/>
<dbReference type="Pfam" id="PF00107">
    <property type="entry name" value="ADH_zinc_N"/>
    <property type="match status" value="1"/>
</dbReference>
<evidence type="ECO:0000256" key="6">
    <source>
        <dbReference type="ARBA" id="ARBA00023268"/>
    </source>
</evidence>
<dbReference type="InterPro" id="IPR006162">
    <property type="entry name" value="Ppantetheine_attach_site"/>
</dbReference>
<dbReference type="InterPro" id="IPR001227">
    <property type="entry name" value="Ac_transferase_dom_sf"/>
</dbReference>
<dbReference type="SMART" id="SM00826">
    <property type="entry name" value="PKS_DH"/>
    <property type="match status" value="1"/>
</dbReference>
<dbReference type="SUPFAM" id="SSF50129">
    <property type="entry name" value="GroES-like"/>
    <property type="match status" value="1"/>
</dbReference>
<dbReference type="Pfam" id="PF08242">
    <property type="entry name" value="Methyltransf_12"/>
    <property type="match status" value="1"/>
</dbReference>
<dbReference type="GO" id="GO:0004312">
    <property type="term" value="F:fatty acid synthase activity"/>
    <property type="evidence" value="ECO:0007669"/>
    <property type="project" value="TreeGrafter"/>
</dbReference>
<dbReference type="InterPro" id="IPR036736">
    <property type="entry name" value="ACP-like_sf"/>
</dbReference>
<dbReference type="Pfam" id="PF00109">
    <property type="entry name" value="ketoacyl-synt"/>
    <property type="match status" value="1"/>
</dbReference>
<dbReference type="Pfam" id="PF02801">
    <property type="entry name" value="Ketoacyl-synt_C"/>
    <property type="match status" value="1"/>
</dbReference>
<dbReference type="InterPro" id="IPR020843">
    <property type="entry name" value="ER"/>
</dbReference>
<accession>A0AAE8SRR2</accession>
<dbReference type="InterPro" id="IPR016036">
    <property type="entry name" value="Malonyl_transacylase_ACP-bd"/>
</dbReference>
<dbReference type="Pfam" id="PF14765">
    <property type="entry name" value="PS-DH"/>
    <property type="match status" value="1"/>
</dbReference>
<dbReference type="InterPro" id="IPR020841">
    <property type="entry name" value="PKS_Beta-ketoAc_synthase_dom"/>
</dbReference>
<dbReference type="Gene3D" id="3.40.47.10">
    <property type="match status" value="1"/>
</dbReference>
<dbReference type="SMART" id="SM00829">
    <property type="entry name" value="PKS_ER"/>
    <property type="match status" value="1"/>
</dbReference>
<dbReference type="InterPro" id="IPR020806">
    <property type="entry name" value="PKS_PP-bd"/>
</dbReference>
<keyword evidence="3" id="KW-0808">Transferase</keyword>
<dbReference type="InterPro" id="IPR013968">
    <property type="entry name" value="PKS_KR"/>
</dbReference>
<dbReference type="InterPro" id="IPR057326">
    <property type="entry name" value="KR_dom"/>
</dbReference>
<dbReference type="SUPFAM" id="SSF52151">
    <property type="entry name" value="FabD/lysophospholipase-like"/>
    <property type="match status" value="1"/>
</dbReference>
<dbReference type="Pfam" id="PF00550">
    <property type="entry name" value="PP-binding"/>
    <property type="match status" value="1"/>
</dbReference>
<dbReference type="Pfam" id="PF08659">
    <property type="entry name" value="KR"/>
    <property type="match status" value="1"/>
</dbReference>
<dbReference type="GO" id="GO:0044550">
    <property type="term" value="P:secondary metabolite biosynthetic process"/>
    <property type="evidence" value="ECO:0007669"/>
    <property type="project" value="UniProtKB-ARBA"/>
</dbReference>
<evidence type="ECO:0000256" key="9">
    <source>
        <dbReference type="SAM" id="MobiDB-lite"/>
    </source>
</evidence>
<evidence type="ECO:0000313" key="13">
    <source>
        <dbReference type="EMBL" id="SPN98494.1"/>
    </source>
</evidence>
<reference evidence="13" key="1">
    <citation type="submission" date="2018-03" db="EMBL/GenBank/DDBJ databases">
        <authorList>
            <person name="Guldener U."/>
        </authorList>
    </citation>
    <scope>NUCLEOTIDE SEQUENCE</scope>
</reference>
<dbReference type="Pfam" id="PF08240">
    <property type="entry name" value="ADH_N"/>
    <property type="match status" value="1"/>
</dbReference>
<dbReference type="InterPro" id="IPR036291">
    <property type="entry name" value="NAD(P)-bd_dom_sf"/>
</dbReference>
<dbReference type="InterPro" id="IPR013154">
    <property type="entry name" value="ADH-like_N"/>
</dbReference>
<dbReference type="FunFam" id="3.40.50.720:FF:000209">
    <property type="entry name" value="Polyketide synthase Pks12"/>
    <property type="match status" value="1"/>
</dbReference>
<sequence length="2471" mass="267998">MSTGFNPGLVTPERTPPGLGLGDKGYDPSAIAICGIGLRLPSGIRNTRDYWDLLVNGRDARGPIPASRYNINGFDDSLGGKGGIKARSGYFLDEDLSALDTSFFSMTRKEVEGCDPQQRHLLEVVKESLDDAGEVNYRGQSVGCYVGTFGDDWLLIGAKETQHQDGYGYLATGNGDMMLANRVSYEYDFKGPSTVVKTGCSASLVGLHEACRAIQAGDATSAIVAGTSIIMTPSISASFTSEGILSPDGSCKTFDEKANGFARAEAITSVYVKPLGAALRDGNPIRAVIRGTGTNSDGRSKGLLSPNDKAQEALMRKVYFDNGLDPGDTAYVECHGTGTATGDPIEANAVGNVFGNRGVYIGSVKPNVGHSEGSSGLNSLIKCVLALENKIIPPNIKFETPNPKIQFAEKNLRVPIAPTPFPTDRLARISINSFGIGGTNAHVVIDAFGERDPISPISQVPRPELLLLSANTSGSLTTSIDRYRDFFQGNPSLSPSNVAYTLAFHRDKLPHRAFALVQGGELIEASAPAKAPGAAPDVFLIFSGQGAQWAGMGSDLIQADELFRRDIESMDAVLQRVEHPPAWSLIQELQKPEADSKINLAEMSQPLCTALQIALINRLTHTGIKPAAIVGHSSGEIAGAYASGAISKEAAIIAAYYRGYVTTKQTLDGSMAAVGLGSEEVSPFLIEGVVVACENSPSSTTISGDKEKVLEVVDKIKAALPDVLARPLKVNMAYHSHHMVGLGEEYVELLRREFEKLGAWSGTPSTTFISSVTGEVIDSGLAFGPEYWLSNLVSPVKFSTAVSALLDTKGDGLFLEIGPHSTLAGPLRQIAAGKSRSNPYVSSQVRGENSVKSLMTALGKLYQESVNVDLGSLYPSAKTLSDLPTYPWDHSQSLWYESRVAQDWRFRKYPHHPLLGVRIPETPDVEPQWRNVLHMEDIAWIADHKVRQDVVFPMAGYIATAGEAARQMTGVKEGYSVQHVVAHAALVLNDTKGTEVITALRKQKLTDNETSELFNFTISSYSGSNWVTHCEGQVQALPSVPAATEEHRLLPRRVSAGRFYDYLAEVGINFGPHFKRLDNASSAVDEIRATADVSGMNEEQNIPYLLHPAVIDSCFQLSILAGAQGLGRNLTQLRVPTLIDRMDIFPGGQNMTATASSRGENGTETVECTADGKTVLKLFGFHTTPIDDGLDPEFDTYAAARLEWLPDFDFVDPAPLFKPANVDRAELHLIEELTLLCMLDTSERIEGLEPCQPHFKKFREWLKIEINASAEGQNRLVADSPTYMSLSKEDRHVRIGELYEKLMTMEKIGLTQGLRRILDNCEGIFTGTTETIDILMQDGVLADLYNVVSFGYSDFVRLLSSTKPTLRILEVGAGTGGTTELILRDLVHEGGLPRYSTYTFTDISAGFFPQAKERFDYAANMEYKVFDISKDPIEQDFQESSYDLIIAANVVHATPSLKGSLSNLNKLLKPQGILVLTEVCTELRSPTYIFGNFDGWWMGENDGREYLPYVPVSRWDEELKASGFTGVDTDVYDEVAPYTCCTTIMSRRVSEVPAPSDAISLISSTPETGVAKTIKDALQAQGLNVTDVKMSEDIPAEGDIVCCVDLEGNFFEDISEADFAAFQNLIQGLKTQKTLWLTKPTQINCVDPRAAGTIGVARTLRSEREVPFHTLEISPDEPDFSALVLKVFGKIRREEDDDNLATDKEFAVCDGVISISRYHPFSLKSEISERSLEGAETITALEIGKPGLIESLYWEERAVEGDLAENSVEIECRAVGLNFRDVLISMGIVPKSTEHAELGIEVAGVIRRVGSQVEGLRVGDRVFAITPNGSLMSRTTVVAALVKRIPDSLSFEKAATIPVVFATALQGLLNMGRLEKGQTVLIHSACGGVGMAAIQIAKMVGAEIYASVGSEEKIRYLTEKFGIPRDHIFNSRDDSFYDGVMRATGHRGVDLVLNSLSGSLLHASWKCVAPFGMMVEIGKRDLLGHGKLDLNPFLANRTYYCFDGMEVAWQRPEMMGRLLEKFLTLYEVGLLQPLPEVKYFPAPESEAAFRFLQGGSHIGKVVVTLPGPDSQQPIQSIPAARHTRFDPQASYILTGGLGGLGRATATWLVERGARSLTFLSRSAASGDNAVFVAELEAMGCEVVVVSGSADKLEDVERAVKECPRPIKGVFHMAMVLEDAPLIEMTFSQWHAAVKPKVDGAWNLHTALLPHTLDFFFLASSVVTTTHQPGQGNYGAGNTFLEALCQYRLGLGLPASVLGICPIRGVGFVADSPAAQRNMRAQGIYDLGEQAFLEYLGHSLLLNGTRTASAGPAAAPPRAWKNEAQVVMGLHSEKDLEDADNPTNWRRDRRMGSYHNVHRSSGAVTSSDSSGLKSFLASAAEDPDILDSEAGVEFLAGEIGRKVYSIMLREGDIDTGISLAALGVDSLMATELRRWFRQVFGLKVGVLEVLGAGSLLQLGRVVGEGIKGKTEP</sequence>
<evidence type="ECO:0000256" key="2">
    <source>
        <dbReference type="ARBA" id="ARBA00022553"/>
    </source>
</evidence>
<evidence type="ECO:0000259" key="10">
    <source>
        <dbReference type="PROSITE" id="PS50075"/>
    </source>
</evidence>
<dbReference type="SMART" id="SM00827">
    <property type="entry name" value="PKS_AT"/>
    <property type="match status" value="1"/>
</dbReference>
<dbReference type="GO" id="GO:0004315">
    <property type="term" value="F:3-oxoacyl-[acyl-carrier-protein] synthase activity"/>
    <property type="evidence" value="ECO:0007669"/>
    <property type="project" value="InterPro"/>
</dbReference>
<dbReference type="PROSITE" id="PS52019">
    <property type="entry name" value="PKS_MFAS_DH"/>
    <property type="match status" value="1"/>
</dbReference>
<evidence type="ECO:0000256" key="1">
    <source>
        <dbReference type="ARBA" id="ARBA00022450"/>
    </source>
</evidence>
<evidence type="ECO:0000259" key="11">
    <source>
        <dbReference type="PROSITE" id="PS52004"/>
    </source>
</evidence>
<comment type="caution">
    <text evidence="13">The sequence shown here is derived from an EMBL/GenBank/DDBJ whole genome shotgun (WGS) entry which is preliminary data.</text>
</comment>
<dbReference type="InterPro" id="IPR049552">
    <property type="entry name" value="PKS_DH_N"/>
</dbReference>
<dbReference type="Gene3D" id="3.40.366.10">
    <property type="entry name" value="Malonyl-Coenzyme A Acyl Carrier Protein, domain 2"/>
    <property type="match status" value="1"/>
</dbReference>
<keyword evidence="7" id="KW-0012">Acyltransferase</keyword>
<keyword evidence="5" id="KW-0560">Oxidoreductase</keyword>
<dbReference type="InterPro" id="IPR016039">
    <property type="entry name" value="Thiolase-like"/>
</dbReference>
<name>A0AAE8SRR2_9PEZI</name>
<dbReference type="SUPFAM" id="SSF55048">
    <property type="entry name" value="Probable ACP-binding domain of malonyl-CoA ACP transacylase"/>
    <property type="match status" value="1"/>
</dbReference>
<dbReference type="InterPro" id="IPR014030">
    <property type="entry name" value="Ketoacyl_synth_N"/>
</dbReference>
<dbReference type="PROSITE" id="PS00012">
    <property type="entry name" value="PHOSPHOPANTETHEINE"/>
    <property type="match status" value="1"/>
</dbReference>
<dbReference type="InterPro" id="IPR042104">
    <property type="entry name" value="PKS_dehydratase_sf"/>
</dbReference>
<keyword evidence="14" id="KW-1185">Reference proteome</keyword>
<dbReference type="SMART" id="SM00823">
    <property type="entry name" value="PKS_PP"/>
    <property type="match status" value="1"/>
</dbReference>
<evidence type="ECO:0000259" key="12">
    <source>
        <dbReference type="PROSITE" id="PS52019"/>
    </source>
</evidence>
<dbReference type="Gene3D" id="3.40.50.150">
    <property type="entry name" value="Vaccinia Virus protein VP39"/>
    <property type="match status" value="1"/>
</dbReference>
<feature type="region of interest" description="Disordered" evidence="9">
    <location>
        <begin position="1"/>
        <end position="21"/>
    </location>
</feature>
<evidence type="ECO:0000313" key="14">
    <source>
        <dbReference type="Proteomes" id="UP001187682"/>
    </source>
</evidence>
<dbReference type="InterPro" id="IPR016035">
    <property type="entry name" value="Acyl_Trfase/lysoPLipase"/>
</dbReference>
<dbReference type="PROSITE" id="PS50075">
    <property type="entry name" value="CARRIER"/>
    <property type="match status" value="1"/>
</dbReference>
<dbReference type="Pfam" id="PF16197">
    <property type="entry name" value="KAsynt_C_assoc"/>
    <property type="match status" value="1"/>
</dbReference>
<organism evidence="13 14">
    <name type="scientific">Cephalotrichum gorgonifer</name>
    <dbReference type="NCBI Taxonomy" id="2041049"/>
    <lineage>
        <taxon>Eukaryota</taxon>
        <taxon>Fungi</taxon>
        <taxon>Dikarya</taxon>
        <taxon>Ascomycota</taxon>
        <taxon>Pezizomycotina</taxon>
        <taxon>Sordariomycetes</taxon>
        <taxon>Hypocreomycetidae</taxon>
        <taxon>Microascales</taxon>
        <taxon>Microascaceae</taxon>
        <taxon>Cephalotrichum</taxon>
    </lineage>
</organism>
<dbReference type="InterPro" id="IPR018201">
    <property type="entry name" value="Ketoacyl_synth_AS"/>
</dbReference>
<dbReference type="CDD" id="cd00833">
    <property type="entry name" value="PKS"/>
    <property type="match status" value="1"/>
</dbReference>
<dbReference type="SUPFAM" id="SSF53901">
    <property type="entry name" value="Thiolase-like"/>
    <property type="match status" value="1"/>
</dbReference>
<dbReference type="Pfam" id="PF00698">
    <property type="entry name" value="Acyl_transf_1"/>
    <property type="match status" value="1"/>
</dbReference>
<dbReference type="SMART" id="SM00825">
    <property type="entry name" value="PKS_KS"/>
    <property type="match status" value="1"/>
</dbReference>
<evidence type="ECO:0000256" key="7">
    <source>
        <dbReference type="ARBA" id="ARBA00023315"/>
    </source>
</evidence>
<dbReference type="Gene3D" id="3.40.50.720">
    <property type="entry name" value="NAD(P)-binding Rossmann-like Domain"/>
    <property type="match status" value="2"/>
</dbReference>
<gene>
    <name evidence="13" type="ORF">DNG_01539</name>
</gene>
<keyword evidence="4" id="KW-0521">NADP</keyword>
<protein>
    <submittedName>
        <fullName evidence="13">Related to polyketide synthase</fullName>
    </submittedName>
</protein>
<feature type="active site" description="Proton donor; for dehydratase activity" evidence="8">
    <location>
        <position position="1112"/>
    </location>
</feature>
<dbReference type="InterPro" id="IPR049900">
    <property type="entry name" value="PKS_mFAS_DH"/>
</dbReference>
<dbReference type="PANTHER" id="PTHR43775">
    <property type="entry name" value="FATTY ACID SYNTHASE"/>
    <property type="match status" value="1"/>
</dbReference>
<feature type="domain" description="PKS/mFAS DH" evidence="12">
    <location>
        <begin position="912"/>
        <end position="1192"/>
    </location>
</feature>
<dbReference type="GO" id="GO:0006633">
    <property type="term" value="P:fatty acid biosynthetic process"/>
    <property type="evidence" value="ECO:0007669"/>
    <property type="project" value="InterPro"/>
</dbReference>
<dbReference type="Gene3D" id="3.90.180.10">
    <property type="entry name" value="Medium-chain alcohol dehydrogenases, catalytic domain"/>
    <property type="match status" value="1"/>
</dbReference>
<dbReference type="EMBL" id="ONZQ02000002">
    <property type="protein sequence ID" value="SPN98494.1"/>
    <property type="molecule type" value="Genomic_DNA"/>
</dbReference>
<dbReference type="SUPFAM" id="SSF47336">
    <property type="entry name" value="ACP-like"/>
    <property type="match status" value="1"/>
</dbReference>
<dbReference type="InterPro" id="IPR009081">
    <property type="entry name" value="PP-bd_ACP"/>
</dbReference>
<feature type="region of interest" description="N-terminal hotdog fold" evidence="8">
    <location>
        <begin position="912"/>
        <end position="1041"/>
    </location>
</feature>
<dbReference type="Pfam" id="PF21089">
    <property type="entry name" value="PKS_DH_N"/>
    <property type="match status" value="1"/>
</dbReference>
<dbReference type="Gene3D" id="3.10.129.110">
    <property type="entry name" value="Polyketide synthase dehydratase"/>
    <property type="match status" value="1"/>
</dbReference>
<feature type="active site" description="Proton acceptor; for dehydratase activity" evidence="8">
    <location>
        <position position="944"/>
    </location>
</feature>